<comment type="caution">
    <text evidence="5">The sequence shown here is derived from an EMBL/GenBank/DDBJ whole genome shotgun (WGS) entry which is preliminary data.</text>
</comment>
<feature type="coiled-coil region" evidence="3">
    <location>
        <begin position="282"/>
        <end position="317"/>
    </location>
</feature>
<feature type="coiled-coil region" evidence="3">
    <location>
        <begin position="53"/>
        <end position="90"/>
    </location>
</feature>
<dbReference type="Gene3D" id="3.30.160.20">
    <property type="match status" value="1"/>
</dbReference>
<dbReference type="EMBL" id="VSSQ01001027">
    <property type="protein sequence ID" value="MPM04309.1"/>
    <property type="molecule type" value="Genomic_DNA"/>
</dbReference>
<organism evidence="5">
    <name type="scientific">bioreactor metagenome</name>
    <dbReference type="NCBI Taxonomy" id="1076179"/>
    <lineage>
        <taxon>unclassified sequences</taxon>
        <taxon>metagenomes</taxon>
        <taxon>ecological metagenomes</taxon>
    </lineage>
</organism>
<evidence type="ECO:0000313" key="5">
    <source>
        <dbReference type="EMBL" id="MPM04309.1"/>
    </source>
</evidence>
<keyword evidence="3" id="KW-0175">Coiled coil</keyword>
<evidence type="ECO:0000256" key="3">
    <source>
        <dbReference type="SAM" id="Coils"/>
    </source>
</evidence>
<dbReference type="PANTHER" id="PTHR43116">
    <property type="entry name" value="PEPTIDE CHAIN RELEASE FACTOR 2"/>
    <property type="match status" value="1"/>
</dbReference>
<dbReference type="Pfam" id="PF03462">
    <property type="entry name" value="PCRF"/>
    <property type="match status" value="1"/>
</dbReference>
<dbReference type="AlphaFoldDB" id="A0A644WL11"/>
<dbReference type="GO" id="GO:0005737">
    <property type="term" value="C:cytoplasm"/>
    <property type="evidence" value="ECO:0007669"/>
    <property type="project" value="InterPro"/>
</dbReference>
<sequence>MIPLDEYKMNLDAFEEQLDECRTALNPEQIKRELAELDTLMGAPDFWNDVENANKMNKQVKQLQHKLERFQKLRGRFEDLRTLIEMAEEEQDDSLLTEIKTETAAVSSGIEALRLEQMLKGPYDNSNAVLSLHAGAGGTEAQDWTEMLYRMYTRYCETCGWTVRELDVLDGDDAGIKSVTFEVDGENAYGYLKAEKGVHRLVRISPFDASGRRHTSFSSLDVTPIFDDDSNKIEIDPDDLRVDTYRSSGAGGQHVNKTSSAIRITHLPTNIVVQCQNERSQIQNRETAMRMLRGKLLELQEREREAHMAEIKGEMKKIEWGSQIRSYVFQPYTLVKDHRTGVENGNIQAVMDGDLEPFIHAYLVQS</sequence>
<dbReference type="PROSITE" id="PS00745">
    <property type="entry name" value="RF_PROK_I"/>
    <property type="match status" value="1"/>
</dbReference>
<evidence type="ECO:0000259" key="4">
    <source>
        <dbReference type="PROSITE" id="PS00745"/>
    </source>
</evidence>
<accession>A0A644WL11</accession>
<dbReference type="SUPFAM" id="SSF75620">
    <property type="entry name" value="Release factor"/>
    <property type="match status" value="1"/>
</dbReference>
<evidence type="ECO:0000256" key="1">
    <source>
        <dbReference type="ARBA" id="ARBA00010835"/>
    </source>
</evidence>
<dbReference type="InterPro" id="IPR045853">
    <property type="entry name" value="Pep_chain_release_fac_I_sf"/>
</dbReference>
<dbReference type="PANTHER" id="PTHR43116:SF3">
    <property type="entry name" value="CLASS I PEPTIDE CHAIN RELEASE FACTOR"/>
    <property type="match status" value="1"/>
</dbReference>
<gene>
    <name evidence="5" type="primary">prfB_19</name>
    <name evidence="5" type="ORF">SDC9_50585</name>
</gene>
<evidence type="ECO:0000256" key="2">
    <source>
        <dbReference type="ARBA" id="ARBA00022917"/>
    </source>
</evidence>
<proteinExistence type="inferred from homology"/>
<dbReference type="HAMAP" id="MF_00094">
    <property type="entry name" value="Rel_fac_2"/>
    <property type="match status" value="1"/>
</dbReference>
<dbReference type="InterPro" id="IPR000352">
    <property type="entry name" value="Pep_chain_release_fac_I"/>
</dbReference>
<name>A0A644WL11_9ZZZZ</name>
<dbReference type="Gene3D" id="1.20.58.410">
    <property type="entry name" value="Release factor"/>
    <property type="match status" value="1"/>
</dbReference>
<dbReference type="Pfam" id="PF00472">
    <property type="entry name" value="RF-1"/>
    <property type="match status" value="1"/>
</dbReference>
<reference evidence="5" key="1">
    <citation type="submission" date="2019-08" db="EMBL/GenBank/DDBJ databases">
        <authorList>
            <person name="Kucharzyk K."/>
            <person name="Murdoch R.W."/>
            <person name="Higgins S."/>
            <person name="Loffler F."/>
        </authorList>
    </citation>
    <scope>NUCLEOTIDE SEQUENCE</scope>
</reference>
<dbReference type="InterPro" id="IPR004374">
    <property type="entry name" value="PrfB"/>
</dbReference>
<dbReference type="SMART" id="SM00937">
    <property type="entry name" value="PCRF"/>
    <property type="match status" value="1"/>
</dbReference>
<dbReference type="NCBIfam" id="TIGR00020">
    <property type="entry name" value="prfB"/>
    <property type="match status" value="1"/>
</dbReference>
<comment type="similarity">
    <text evidence="1">Belongs to the prokaryotic/mitochondrial release factor family.</text>
</comment>
<dbReference type="InterPro" id="IPR005139">
    <property type="entry name" value="PCRF"/>
</dbReference>
<dbReference type="Gene3D" id="3.30.70.1660">
    <property type="match status" value="1"/>
</dbReference>
<dbReference type="FunFam" id="3.30.160.20:FF:000010">
    <property type="entry name" value="Peptide chain release factor 2"/>
    <property type="match status" value="1"/>
</dbReference>
<dbReference type="GO" id="GO:0016149">
    <property type="term" value="F:translation release factor activity, codon specific"/>
    <property type="evidence" value="ECO:0007669"/>
    <property type="project" value="InterPro"/>
</dbReference>
<protein>
    <submittedName>
        <fullName evidence="5">Peptide chain release factor 2</fullName>
    </submittedName>
</protein>
<keyword evidence="2" id="KW-0648">Protein biosynthesis</keyword>
<feature type="domain" description="Prokaryotic-type class I peptide chain release factors" evidence="4">
    <location>
        <begin position="246"/>
        <end position="262"/>
    </location>
</feature>